<proteinExistence type="predicted"/>
<organism evidence="1 2">
    <name type="scientific">Mesorhizobium hawassense</name>
    <dbReference type="NCBI Taxonomy" id="1209954"/>
    <lineage>
        <taxon>Bacteria</taxon>
        <taxon>Pseudomonadati</taxon>
        <taxon>Pseudomonadota</taxon>
        <taxon>Alphaproteobacteria</taxon>
        <taxon>Hyphomicrobiales</taxon>
        <taxon>Phyllobacteriaceae</taxon>
        <taxon>Mesorhizobium</taxon>
    </lineage>
</organism>
<dbReference type="EMBL" id="QMBP01000027">
    <property type="protein sequence ID" value="RAZ83186.1"/>
    <property type="molecule type" value="Genomic_DNA"/>
</dbReference>
<keyword evidence="2" id="KW-1185">Reference proteome</keyword>
<evidence type="ECO:0000313" key="2">
    <source>
        <dbReference type="Proteomes" id="UP000251558"/>
    </source>
</evidence>
<reference evidence="2" key="1">
    <citation type="submission" date="2018-06" db="EMBL/GenBank/DDBJ databases">
        <authorList>
            <person name="Helene L.C."/>
            <person name="Dall'Agnol R."/>
            <person name="Delamuta J.R."/>
            <person name="Hungria M."/>
        </authorList>
    </citation>
    <scope>NUCLEOTIDE SEQUENCE [LARGE SCALE GENOMIC DNA]</scope>
    <source>
        <strain evidence="2">AC99b</strain>
    </source>
</reference>
<evidence type="ECO:0000313" key="1">
    <source>
        <dbReference type="EMBL" id="RAZ83186.1"/>
    </source>
</evidence>
<reference evidence="1 2" key="2">
    <citation type="submission" date="2018-07" db="EMBL/GenBank/DDBJ databases">
        <title>Diversity of Mesorhizobium strains in Brazil.</title>
        <authorList>
            <person name="Helene L.C.F."/>
            <person name="Dall'Agnol R."/>
            <person name="Delamuta J.R.M."/>
            <person name="Hungria M."/>
        </authorList>
    </citation>
    <scope>NUCLEOTIDE SEQUENCE [LARGE SCALE GENOMIC DNA]</scope>
    <source>
        <strain evidence="1 2">AC99b</strain>
    </source>
</reference>
<sequence>MMQVVQPRGLRRAAAAAYLGISPSHFDKELAAGNVPAPKLLFGVTLYDRHDLDALFDGKPAAAAANDNDADWWDRECATENRHT</sequence>
<dbReference type="Proteomes" id="UP000251558">
    <property type="component" value="Unassembled WGS sequence"/>
</dbReference>
<comment type="caution">
    <text evidence="1">The sequence shown here is derived from an EMBL/GenBank/DDBJ whole genome shotgun (WGS) entry which is preliminary data.</text>
</comment>
<dbReference type="OrthoDB" id="7220345at2"/>
<protein>
    <submittedName>
        <fullName evidence="1">XRE family transcriptional regulator</fullName>
    </submittedName>
</protein>
<dbReference type="RefSeq" id="WP_112101521.1">
    <property type="nucleotide sequence ID" value="NZ_QMBP01000027.1"/>
</dbReference>
<name>A0A330H3Q7_9HYPH</name>
<dbReference type="AlphaFoldDB" id="A0A330H3Q7"/>
<gene>
    <name evidence="1" type="ORF">DPM33_32915</name>
</gene>
<accession>A0A330H3Q7</accession>